<feature type="transmembrane region" description="Helical" evidence="6">
    <location>
        <begin position="203"/>
        <end position="228"/>
    </location>
</feature>
<protein>
    <submittedName>
        <fullName evidence="7">Branched-chain amino acid ABC transporter permease</fullName>
    </submittedName>
</protein>
<keyword evidence="8" id="KW-1185">Reference proteome</keyword>
<proteinExistence type="predicted"/>
<feature type="transmembrane region" description="Helical" evidence="6">
    <location>
        <begin position="277"/>
        <end position="294"/>
    </location>
</feature>
<dbReference type="AlphaFoldDB" id="A0A7G6E852"/>
<dbReference type="RefSeq" id="WP_034423433.1">
    <property type="nucleotide sequence ID" value="NZ_CP045798.1"/>
</dbReference>
<sequence>MQKLLNKRTIFIIIVLGLLYGSIQTVILQGKLNPYYEINLLLIGINIIMAVSLNLINGFTGQFSIGHAGFMAIGAYASSVLTLKLHQPFPLAILAGSIAAAIIGFLIGLPTLRLKGDYLAIATLGFGEIIKVLFVNIEYVGGASGLNGIPHVTTWSWVFFLTVFTVVFIKNFINSTHGRACISIREDEIAAETMGINTTKYKVMAFTIGAFFAGTAGALYAHYFYIIQPNTFNFLKSIDYLVMVVLGGMGSITGSVLAATALTIISALLQRFAEIRMVIYALLLIVIMLFRPQGLMGNKELSLNILERLGRGEKHGSVSSK</sequence>
<comment type="subcellular location">
    <subcellularLocation>
        <location evidence="1">Cell membrane</location>
        <topology evidence="1">Multi-pass membrane protein</topology>
    </subcellularLocation>
</comment>
<evidence type="ECO:0000256" key="3">
    <source>
        <dbReference type="ARBA" id="ARBA00022692"/>
    </source>
</evidence>
<dbReference type="GO" id="GO:0005886">
    <property type="term" value="C:plasma membrane"/>
    <property type="evidence" value="ECO:0007669"/>
    <property type="project" value="UniProtKB-SubCell"/>
</dbReference>
<evidence type="ECO:0000256" key="4">
    <source>
        <dbReference type="ARBA" id="ARBA00022989"/>
    </source>
</evidence>
<feature type="transmembrane region" description="Helical" evidence="6">
    <location>
        <begin position="63"/>
        <end position="83"/>
    </location>
</feature>
<evidence type="ECO:0000313" key="7">
    <source>
        <dbReference type="EMBL" id="QNB48256.1"/>
    </source>
</evidence>
<evidence type="ECO:0000256" key="5">
    <source>
        <dbReference type="ARBA" id="ARBA00023136"/>
    </source>
</evidence>
<feature type="transmembrane region" description="Helical" evidence="6">
    <location>
        <begin position="89"/>
        <end position="109"/>
    </location>
</feature>
<feature type="transmembrane region" description="Helical" evidence="6">
    <location>
        <begin position="154"/>
        <end position="173"/>
    </location>
</feature>
<feature type="transmembrane region" description="Helical" evidence="6">
    <location>
        <begin position="9"/>
        <end position="29"/>
    </location>
</feature>
<evidence type="ECO:0000256" key="2">
    <source>
        <dbReference type="ARBA" id="ARBA00022475"/>
    </source>
</evidence>
<dbReference type="GO" id="GO:0015658">
    <property type="term" value="F:branched-chain amino acid transmembrane transporter activity"/>
    <property type="evidence" value="ECO:0007669"/>
    <property type="project" value="InterPro"/>
</dbReference>
<dbReference type="Proteomes" id="UP000515847">
    <property type="component" value="Chromosome"/>
</dbReference>
<keyword evidence="4 6" id="KW-1133">Transmembrane helix</keyword>
<dbReference type="KEGG" id="tfr:BR63_02080"/>
<dbReference type="EMBL" id="CP045798">
    <property type="protein sequence ID" value="QNB48256.1"/>
    <property type="molecule type" value="Genomic_DNA"/>
</dbReference>
<dbReference type="OrthoDB" id="9789927at2"/>
<feature type="transmembrane region" description="Helical" evidence="6">
    <location>
        <begin position="35"/>
        <end position="56"/>
    </location>
</feature>
<dbReference type="CDD" id="cd06581">
    <property type="entry name" value="TM_PBP1_LivM_like"/>
    <property type="match status" value="1"/>
</dbReference>
<dbReference type="InterPro" id="IPR001851">
    <property type="entry name" value="ABC_transp_permease"/>
</dbReference>
<feature type="transmembrane region" description="Helical" evidence="6">
    <location>
        <begin position="240"/>
        <end position="265"/>
    </location>
</feature>
<dbReference type="InterPro" id="IPR043428">
    <property type="entry name" value="LivM-like"/>
</dbReference>
<feature type="transmembrane region" description="Helical" evidence="6">
    <location>
        <begin position="116"/>
        <end position="134"/>
    </location>
</feature>
<dbReference type="PANTHER" id="PTHR30482">
    <property type="entry name" value="HIGH-AFFINITY BRANCHED-CHAIN AMINO ACID TRANSPORT SYSTEM PERMEASE"/>
    <property type="match status" value="1"/>
</dbReference>
<accession>A0A7G6E852</accession>
<evidence type="ECO:0000313" key="8">
    <source>
        <dbReference type="Proteomes" id="UP000515847"/>
    </source>
</evidence>
<reference evidence="7 8" key="1">
    <citation type="journal article" date="2019" name="Front. Microbiol.">
        <title>Thermoanaerosceptrum fracticalcis gen. nov. sp. nov., a Novel Fumarate-Fermenting Microorganism From a Deep Fractured Carbonate Aquifer of the US Great Basin.</title>
        <authorList>
            <person name="Hamilton-Brehm S.D."/>
            <person name="Stewart L.E."/>
            <person name="Zavarin M."/>
            <person name="Caldwell M."/>
            <person name="Lawson P.A."/>
            <person name="Onstott T.C."/>
            <person name="Grzymski J."/>
            <person name="Neveux I."/>
            <person name="Lollar B.S."/>
            <person name="Russell C.E."/>
            <person name="Moser D.P."/>
        </authorList>
    </citation>
    <scope>NUCLEOTIDE SEQUENCE [LARGE SCALE GENOMIC DNA]</scope>
    <source>
        <strain evidence="7 8">DRI-13</strain>
    </source>
</reference>
<name>A0A7G6E852_THEFR</name>
<keyword evidence="3 6" id="KW-0812">Transmembrane</keyword>
<keyword evidence="5 6" id="KW-0472">Membrane</keyword>
<gene>
    <name evidence="7" type="ORF">BR63_02080</name>
</gene>
<dbReference type="PANTHER" id="PTHR30482:SF10">
    <property type="entry name" value="HIGH-AFFINITY BRANCHED-CHAIN AMINO ACID TRANSPORT PROTEIN BRAE"/>
    <property type="match status" value="1"/>
</dbReference>
<keyword evidence="2" id="KW-1003">Cell membrane</keyword>
<organism evidence="7 8">
    <name type="scientific">Thermanaerosceptrum fracticalcis</name>
    <dbReference type="NCBI Taxonomy" id="1712410"/>
    <lineage>
        <taxon>Bacteria</taxon>
        <taxon>Bacillati</taxon>
        <taxon>Bacillota</taxon>
        <taxon>Clostridia</taxon>
        <taxon>Eubacteriales</taxon>
        <taxon>Peptococcaceae</taxon>
        <taxon>Thermanaerosceptrum</taxon>
    </lineage>
</organism>
<dbReference type="Pfam" id="PF02653">
    <property type="entry name" value="BPD_transp_2"/>
    <property type="match status" value="1"/>
</dbReference>
<evidence type="ECO:0000256" key="6">
    <source>
        <dbReference type="SAM" id="Phobius"/>
    </source>
</evidence>
<evidence type="ECO:0000256" key="1">
    <source>
        <dbReference type="ARBA" id="ARBA00004651"/>
    </source>
</evidence>